<dbReference type="Proteomes" id="UP000245695">
    <property type="component" value="Chromosome 1"/>
</dbReference>
<dbReference type="AlphaFoldDB" id="A0A2P2BSE6"/>
<dbReference type="KEGG" id="rhom:FRIFI_1745"/>
<gene>
    <name evidence="1" type="ORF">FRIFI_1745</name>
</gene>
<evidence type="ECO:0000313" key="1">
    <source>
        <dbReference type="EMBL" id="CEI73278.1"/>
    </source>
</evidence>
<dbReference type="RefSeq" id="WP_166505632.1">
    <property type="nucleotide sequence ID" value="NZ_FJTZ01000012.1"/>
</dbReference>
<name>A0A2P2BSE6_9FIRM</name>
<protein>
    <submittedName>
        <fullName evidence="1">Uncharacterized protein</fullName>
    </submittedName>
</protein>
<keyword evidence="2" id="KW-1185">Reference proteome</keyword>
<dbReference type="EMBL" id="LN650648">
    <property type="protein sequence ID" value="CEI73278.1"/>
    <property type="molecule type" value="Genomic_DNA"/>
</dbReference>
<reference evidence="1 2" key="1">
    <citation type="submission" date="2014-09" db="EMBL/GenBank/DDBJ databases">
        <authorList>
            <person name="Hornung B.V."/>
        </authorList>
    </citation>
    <scope>NUCLEOTIDE SEQUENCE [LARGE SCALE GENOMIC DNA]</scope>
    <source>
        <strain evidence="1 2">FRIFI</strain>
    </source>
</reference>
<accession>A0A2P2BSE6</accession>
<proteinExistence type="predicted"/>
<organism evidence="1 2">
    <name type="scientific">Romboutsia hominis</name>
    <dbReference type="NCBI Taxonomy" id="1507512"/>
    <lineage>
        <taxon>Bacteria</taxon>
        <taxon>Bacillati</taxon>
        <taxon>Bacillota</taxon>
        <taxon>Clostridia</taxon>
        <taxon>Peptostreptococcales</taxon>
        <taxon>Peptostreptococcaceae</taxon>
        <taxon>Romboutsia</taxon>
    </lineage>
</organism>
<sequence>MALGDYDFLVGVVSTFIITSSYEISIYTINQARCIVKSYKYMKHNNT</sequence>
<evidence type="ECO:0000313" key="2">
    <source>
        <dbReference type="Proteomes" id="UP000245695"/>
    </source>
</evidence>